<gene>
    <name evidence="3" type="ORF">OHJ16_10410</name>
</gene>
<organism evidence="3 4">
    <name type="scientific">Actinomyces israelii</name>
    <dbReference type="NCBI Taxonomy" id="1659"/>
    <lineage>
        <taxon>Bacteria</taxon>
        <taxon>Bacillati</taxon>
        <taxon>Actinomycetota</taxon>
        <taxon>Actinomycetes</taxon>
        <taxon>Actinomycetales</taxon>
        <taxon>Actinomycetaceae</taxon>
        <taxon>Actinomyces</taxon>
    </lineage>
</organism>
<sequence>MSISESTSSARESSVHTGLSADFPMTAGEKKVREVVNNEQLIVVEFVLGADQLIHEEEPSPMPTVLHVLEGTIRFSIDGVEHELSAGDVAYMATGARHSGRSVSAARFSLVGLKQGADDV</sequence>
<dbReference type="Pfam" id="PF07883">
    <property type="entry name" value="Cupin_2"/>
    <property type="match status" value="1"/>
</dbReference>
<feature type="region of interest" description="Disordered" evidence="1">
    <location>
        <begin position="1"/>
        <end position="23"/>
    </location>
</feature>
<name>A0ABT4IAS0_9ACTO</name>
<dbReference type="Proteomes" id="UP001072034">
    <property type="component" value="Unassembled WGS sequence"/>
</dbReference>
<evidence type="ECO:0000313" key="4">
    <source>
        <dbReference type="Proteomes" id="UP001072034"/>
    </source>
</evidence>
<dbReference type="InterPro" id="IPR011051">
    <property type="entry name" value="RmlC_Cupin_sf"/>
</dbReference>
<dbReference type="EMBL" id="JAPTMY010000022">
    <property type="protein sequence ID" value="MCZ0858454.1"/>
    <property type="molecule type" value="Genomic_DNA"/>
</dbReference>
<feature type="compositionally biased region" description="Low complexity" evidence="1">
    <location>
        <begin position="1"/>
        <end position="12"/>
    </location>
</feature>
<reference evidence="3" key="1">
    <citation type="submission" date="2022-10" db="EMBL/GenBank/DDBJ databases">
        <title>Genome sequence of Actinomyces israelii ATCC 10048.</title>
        <authorList>
            <person name="Watt R.M."/>
            <person name="Tong W.M."/>
        </authorList>
    </citation>
    <scope>NUCLEOTIDE SEQUENCE</scope>
    <source>
        <strain evidence="3">ATCC 10048</strain>
    </source>
</reference>
<evidence type="ECO:0000256" key="1">
    <source>
        <dbReference type="SAM" id="MobiDB-lite"/>
    </source>
</evidence>
<dbReference type="RefSeq" id="WP_268917845.1">
    <property type="nucleotide sequence ID" value="NZ_CAJPNG010000027.1"/>
</dbReference>
<keyword evidence="4" id="KW-1185">Reference proteome</keyword>
<evidence type="ECO:0000313" key="3">
    <source>
        <dbReference type="EMBL" id="MCZ0858454.1"/>
    </source>
</evidence>
<dbReference type="Gene3D" id="2.60.120.10">
    <property type="entry name" value="Jelly Rolls"/>
    <property type="match status" value="1"/>
</dbReference>
<evidence type="ECO:0000259" key="2">
    <source>
        <dbReference type="Pfam" id="PF07883"/>
    </source>
</evidence>
<dbReference type="SUPFAM" id="SSF51182">
    <property type="entry name" value="RmlC-like cupins"/>
    <property type="match status" value="1"/>
</dbReference>
<protein>
    <submittedName>
        <fullName evidence="3">Cupin domain-containing protein</fullName>
    </submittedName>
</protein>
<dbReference type="InterPro" id="IPR013096">
    <property type="entry name" value="Cupin_2"/>
</dbReference>
<comment type="caution">
    <text evidence="3">The sequence shown here is derived from an EMBL/GenBank/DDBJ whole genome shotgun (WGS) entry which is preliminary data.</text>
</comment>
<accession>A0ABT4IAS0</accession>
<proteinExistence type="predicted"/>
<dbReference type="InterPro" id="IPR014710">
    <property type="entry name" value="RmlC-like_jellyroll"/>
</dbReference>
<feature type="domain" description="Cupin type-2" evidence="2">
    <location>
        <begin position="61"/>
        <end position="107"/>
    </location>
</feature>